<evidence type="ECO:0000256" key="1">
    <source>
        <dbReference type="SAM" id="Phobius"/>
    </source>
</evidence>
<evidence type="ECO:0008006" key="4">
    <source>
        <dbReference type="Google" id="ProtNLM"/>
    </source>
</evidence>
<dbReference type="RefSeq" id="WP_337107441.1">
    <property type="nucleotide sequence ID" value="NZ_JAPYKS010000013.1"/>
</dbReference>
<sequence length="262" mass="26054">MTALSQDRNTSQLAGTILSLGLAAATLIYSGSIVMRNATGYATKGQTALGLAGVGIANHRVDNSDGAAGDLSIDVAQGVFKVANSASTDAITIADIGKPCYAVDDQTVAKTNGLTAGVPTRSAAGIIVGVEASGVHVLFNEAILRAVLAGHRSFVPLRVATLVGSGVYRVLSPVAGKIVNIGSVIEGVLTTGDATLTAKIGGVAVTTGVITITQAGSAAGDKDFAQPTAANTVVVGDELSLTVGGTNATASVANTFFEIERA</sequence>
<accession>A0ABU8KZ72</accession>
<name>A0ABU8KZ72_9HYPH</name>
<keyword evidence="1" id="KW-0472">Membrane</keyword>
<keyword evidence="1" id="KW-0812">Transmembrane</keyword>
<dbReference type="EMBL" id="JAPYKS010000013">
    <property type="protein sequence ID" value="MEI9410717.1"/>
    <property type="molecule type" value="Genomic_DNA"/>
</dbReference>
<organism evidence="2 3">
    <name type="scientific">Mesorhizobium salmacidum</name>
    <dbReference type="NCBI Taxonomy" id="3015171"/>
    <lineage>
        <taxon>Bacteria</taxon>
        <taxon>Pseudomonadati</taxon>
        <taxon>Pseudomonadota</taxon>
        <taxon>Alphaproteobacteria</taxon>
        <taxon>Hyphomicrobiales</taxon>
        <taxon>Phyllobacteriaceae</taxon>
        <taxon>Mesorhizobium</taxon>
    </lineage>
</organism>
<evidence type="ECO:0000313" key="3">
    <source>
        <dbReference type="Proteomes" id="UP001387293"/>
    </source>
</evidence>
<comment type="caution">
    <text evidence="2">The sequence shown here is derived from an EMBL/GenBank/DDBJ whole genome shotgun (WGS) entry which is preliminary data.</text>
</comment>
<dbReference type="Proteomes" id="UP001387293">
    <property type="component" value="Unassembled WGS sequence"/>
</dbReference>
<protein>
    <recommendedName>
        <fullName evidence="4">DUF2190 family protein</fullName>
    </recommendedName>
</protein>
<gene>
    <name evidence="2" type="ORF">O7A60_18370</name>
</gene>
<reference evidence="2 3" key="1">
    <citation type="submission" date="2022-12" db="EMBL/GenBank/DDBJ databases">
        <authorList>
            <person name="Muema E."/>
        </authorList>
    </citation>
    <scope>NUCLEOTIDE SEQUENCE [LARGE SCALE GENOMIC DNA]</scope>
    <source>
        <strain evidence="3">1326</strain>
    </source>
</reference>
<proteinExistence type="predicted"/>
<feature type="transmembrane region" description="Helical" evidence="1">
    <location>
        <begin position="12"/>
        <end position="34"/>
    </location>
</feature>
<keyword evidence="3" id="KW-1185">Reference proteome</keyword>
<keyword evidence="1" id="KW-1133">Transmembrane helix</keyword>
<evidence type="ECO:0000313" key="2">
    <source>
        <dbReference type="EMBL" id="MEI9410717.1"/>
    </source>
</evidence>